<keyword evidence="3 8" id="KW-0255">Endonuclease</keyword>
<dbReference type="GO" id="GO:0004521">
    <property type="term" value="F:RNA endonuclease activity"/>
    <property type="evidence" value="ECO:0007669"/>
    <property type="project" value="InterPro"/>
</dbReference>
<gene>
    <name evidence="8" type="ORF">A3J61_00590</name>
</gene>
<dbReference type="SUPFAM" id="SSF143430">
    <property type="entry name" value="TTP0101/SSO1404-like"/>
    <property type="match status" value="1"/>
</dbReference>
<protein>
    <submittedName>
        <fullName evidence="8">CRISPR-associated endonuclease Cas2</fullName>
    </submittedName>
</protein>
<dbReference type="NCBIfam" id="TIGR01573">
    <property type="entry name" value="cas2"/>
    <property type="match status" value="1"/>
</dbReference>
<evidence type="ECO:0000256" key="6">
    <source>
        <dbReference type="ARBA" id="ARBA00023118"/>
    </source>
</evidence>
<dbReference type="InterPro" id="IPR048846">
    <property type="entry name" value="PaaX-like_central"/>
</dbReference>
<feature type="domain" description="Transcriptional repressor PaaX-like central Cas2-like" evidence="7">
    <location>
        <begin position="94"/>
        <end position="158"/>
    </location>
</feature>
<evidence type="ECO:0000259" key="7">
    <source>
        <dbReference type="Pfam" id="PF20803"/>
    </source>
</evidence>
<evidence type="ECO:0000313" key="9">
    <source>
        <dbReference type="Proteomes" id="UP000179686"/>
    </source>
</evidence>
<sequence>MKAPYWERATYTDEIISYFLSCRSMHLQSKALKILVEKREKREQRAFLQSLYRLRKQGFVKATKDDLVFDYKKYMQDKGTSIYFKKEKSLEGVIVMFDIPEVKKKTRDWLRNQLKLWGFVMIQQSVWFGKGRLTKDFKVHLDFLGIKTCVKIFNASQIKV</sequence>
<accession>A0A1F6VQJ6</accession>
<keyword evidence="4" id="KW-0378">Hydrolase</keyword>
<dbReference type="Pfam" id="PF20803">
    <property type="entry name" value="PaaX_M"/>
    <property type="match status" value="1"/>
</dbReference>
<evidence type="ECO:0000256" key="5">
    <source>
        <dbReference type="ARBA" id="ARBA00022842"/>
    </source>
</evidence>
<keyword evidence="1" id="KW-0540">Nuclease</keyword>
<comment type="caution">
    <text evidence="8">The sequence shown here is derived from an EMBL/GenBank/DDBJ whole genome shotgun (WGS) entry which is preliminary data.</text>
</comment>
<keyword evidence="5" id="KW-0460">Magnesium</keyword>
<evidence type="ECO:0000256" key="4">
    <source>
        <dbReference type="ARBA" id="ARBA00022801"/>
    </source>
</evidence>
<keyword evidence="2" id="KW-0479">Metal-binding</keyword>
<evidence type="ECO:0000256" key="1">
    <source>
        <dbReference type="ARBA" id="ARBA00022722"/>
    </source>
</evidence>
<evidence type="ECO:0000256" key="2">
    <source>
        <dbReference type="ARBA" id="ARBA00022723"/>
    </source>
</evidence>
<evidence type="ECO:0000313" key="8">
    <source>
        <dbReference type="EMBL" id="OGI71903.1"/>
    </source>
</evidence>
<dbReference type="GO" id="GO:0043571">
    <property type="term" value="P:maintenance of CRISPR repeat elements"/>
    <property type="evidence" value="ECO:0007669"/>
    <property type="project" value="InterPro"/>
</dbReference>
<reference evidence="8 9" key="1">
    <citation type="journal article" date="2016" name="Nat. Commun.">
        <title>Thousands of microbial genomes shed light on interconnected biogeochemical processes in an aquifer system.</title>
        <authorList>
            <person name="Anantharaman K."/>
            <person name="Brown C.T."/>
            <person name="Hug L.A."/>
            <person name="Sharon I."/>
            <person name="Castelle C.J."/>
            <person name="Probst A.J."/>
            <person name="Thomas B.C."/>
            <person name="Singh A."/>
            <person name="Wilkins M.J."/>
            <person name="Karaoz U."/>
            <person name="Brodie E.L."/>
            <person name="Williams K.H."/>
            <person name="Hubbard S.S."/>
            <person name="Banfield J.F."/>
        </authorList>
    </citation>
    <scope>NUCLEOTIDE SEQUENCE [LARGE SCALE GENOMIC DNA]</scope>
</reference>
<dbReference type="AlphaFoldDB" id="A0A1F6VQJ6"/>
<proteinExistence type="predicted"/>
<dbReference type="EMBL" id="MFUC01000017">
    <property type="protein sequence ID" value="OGI71903.1"/>
    <property type="molecule type" value="Genomic_DNA"/>
</dbReference>
<dbReference type="Proteomes" id="UP000179686">
    <property type="component" value="Unassembled WGS sequence"/>
</dbReference>
<evidence type="ECO:0000256" key="3">
    <source>
        <dbReference type="ARBA" id="ARBA00022759"/>
    </source>
</evidence>
<organism evidence="8 9">
    <name type="scientific">Candidatus Nomurabacteria bacterium RIFCSPHIGHO2_02_FULL_38_15</name>
    <dbReference type="NCBI Taxonomy" id="1801752"/>
    <lineage>
        <taxon>Bacteria</taxon>
        <taxon>Candidatus Nomuraibacteriota</taxon>
    </lineage>
</organism>
<name>A0A1F6VQJ6_9BACT</name>
<keyword evidence="6" id="KW-0051">Antiviral defense</keyword>
<dbReference type="InterPro" id="IPR021127">
    <property type="entry name" value="CRISPR_associated_Cas2"/>
</dbReference>